<evidence type="ECO:0000313" key="2">
    <source>
        <dbReference type="Proteomes" id="UP001634393"/>
    </source>
</evidence>
<organism evidence="1 2">
    <name type="scientific">Penstemon smallii</name>
    <dbReference type="NCBI Taxonomy" id="265156"/>
    <lineage>
        <taxon>Eukaryota</taxon>
        <taxon>Viridiplantae</taxon>
        <taxon>Streptophyta</taxon>
        <taxon>Embryophyta</taxon>
        <taxon>Tracheophyta</taxon>
        <taxon>Spermatophyta</taxon>
        <taxon>Magnoliopsida</taxon>
        <taxon>eudicotyledons</taxon>
        <taxon>Gunneridae</taxon>
        <taxon>Pentapetalae</taxon>
        <taxon>asterids</taxon>
        <taxon>lamiids</taxon>
        <taxon>Lamiales</taxon>
        <taxon>Plantaginaceae</taxon>
        <taxon>Cheloneae</taxon>
        <taxon>Penstemon</taxon>
    </lineage>
</organism>
<gene>
    <name evidence="1" type="ORF">ACJIZ3_000145</name>
</gene>
<proteinExistence type="predicted"/>
<dbReference type="Proteomes" id="UP001634393">
    <property type="component" value="Unassembled WGS sequence"/>
</dbReference>
<reference evidence="1 2" key="1">
    <citation type="submission" date="2024-12" db="EMBL/GenBank/DDBJ databases">
        <title>The unique morphological basis and parallel evolutionary history of personate flowers in Penstemon.</title>
        <authorList>
            <person name="Depatie T.H."/>
            <person name="Wessinger C.A."/>
        </authorList>
    </citation>
    <scope>NUCLEOTIDE SEQUENCE [LARGE SCALE GENOMIC DNA]</scope>
    <source>
        <strain evidence="1">WTNN_2</strain>
        <tissue evidence="1">Leaf</tissue>
    </source>
</reference>
<dbReference type="EMBL" id="JBJXBP010000227">
    <property type="protein sequence ID" value="KAL3809179.1"/>
    <property type="molecule type" value="Genomic_DNA"/>
</dbReference>
<name>A0ABD3R8E0_9LAMI</name>
<dbReference type="AlphaFoldDB" id="A0ABD3R8E0"/>
<evidence type="ECO:0000313" key="1">
    <source>
        <dbReference type="EMBL" id="KAL3809179.1"/>
    </source>
</evidence>
<sequence length="139" mass="15773">MDEIGGKKVRWDKSIKIMVVIEKNGQSHGLLHPYETVNSRASLTQVWLPLLLRIRLIMVMQSGKMPRRCTCGLNMANLIPFFAQSHGLLHPYETVNSRASLTVIAFADVGDNGDAIWYNAQAMHVRFEYGQFYSIFSLT</sequence>
<protein>
    <submittedName>
        <fullName evidence="1">Uncharacterized protein</fullName>
    </submittedName>
</protein>
<comment type="caution">
    <text evidence="1">The sequence shown here is derived from an EMBL/GenBank/DDBJ whole genome shotgun (WGS) entry which is preliminary data.</text>
</comment>
<accession>A0ABD3R8E0</accession>
<keyword evidence="2" id="KW-1185">Reference proteome</keyword>